<evidence type="ECO:0000256" key="1">
    <source>
        <dbReference type="ARBA" id="ARBA00004496"/>
    </source>
</evidence>
<keyword evidence="4 8" id="KW-0863">Zinc-finger</keyword>
<dbReference type="InterPro" id="IPR000571">
    <property type="entry name" value="Znf_CCCH"/>
</dbReference>
<evidence type="ECO:0000256" key="9">
    <source>
        <dbReference type="SAM" id="MobiDB-lite"/>
    </source>
</evidence>
<organism evidence="12 13">
    <name type="scientific">Ophiocordyceps sinensis</name>
    <dbReference type="NCBI Taxonomy" id="72228"/>
    <lineage>
        <taxon>Eukaryota</taxon>
        <taxon>Fungi</taxon>
        <taxon>Dikarya</taxon>
        <taxon>Ascomycota</taxon>
        <taxon>Pezizomycotina</taxon>
        <taxon>Sordariomycetes</taxon>
        <taxon>Hypocreomycetidae</taxon>
        <taxon>Hypocreales</taxon>
        <taxon>Ophiocordycipitaceae</taxon>
        <taxon>Ophiocordyceps</taxon>
    </lineage>
</organism>
<dbReference type="InterPro" id="IPR047187">
    <property type="entry name" value="SF1_C_Upf1"/>
</dbReference>
<dbReference type="SUPFAM" id="SSF52540">
    <property type="entry name" value="P-loop containing nucleoside triphosphate hydrolases"/>
    <property type="match status" value="1"/>
</dbReference>
<protein>
    <recommendedName>
        <fullName evidence="14">NFX1-type zinc finger-containing protein 1</fullName>
    </recommendedName>
</protein>
<name>A0A8H4PZE4_9HYPO</name>
<dbReference type="EMBL" id="JAAVMX010000001">
    <property type="protein sequence ID" value="KAF4513135.1"/>
    <property type="molecule type" value="Genomic_DNA"/>
</dbReference>
<keyword evidence="5" id="KW-0547">Nucleotide-binding</keyword>
<evidence type="ECO:0000256" key="4">
    <source>
        <dbReference type="ARBA" id="ARBA00022771"/>
    </source>
</evidence>
<dbReference type="PROSITE" id="PS51981">
    <property type="entry name" value="ZF_RZ"/>
    <property type="match status" value="1"/>
</dbReference>
<keyword evidence="3 8" id="KW-0479">Metal-binding</keyword>
<dbReference type="Proteomes" id="UP000557566">
    <property type="component" value="Unassembled WGS sequence"/>
</dbReference>
<dbReference type="InterPro" id="IPR045055">
    <property type="entry name" value="DNA2/NAM7-like"/>
</dbReference>
<keyword evidence="2" id="KW-0963">Cytoplasm</keyword>
<dbReference type="Gene3D" id="3.40.50.300">
    <property type="entry name" value="P-loop containing nucleotide triphosphate hydrolases"/>
    <property type="match status" value="2"/>
</dbReference>
<dbReference type="CDD" id="cd18808">
    <property type="entry name" value="SF1_C_Upf1"/>
    <property type="match status" value="1"/>
</dbReference>
<dbReference type="PANTHER" id="PTHR10887">
    <property type="entry name" value="DNA2/NAM7 HELICASE FAMILY"/>
    <property type="match status" value="1"/>
</dbReference>
<dbReference type="GO" id="GO:0031048">
    <property type="term" value="P:regulatory ncRNA-mediated heterochromatin formation"/>
    <property type="evidence" value="ECO:0007669"/>
    <property type="project" value="TreeGrafter"/>
</dbReference>
<dbReference type="PROSITE" id="PS50103">
    <property type="entry name" value="ZF_C3H1"/>
    <property type="match status" value="1"/>
</dbReference>
<evidence type="ECO:0008006" key="14">
    <source>
        <dbReference type="Google" id="ProtNLM"/>
    </source>
</evidence>
<dbReference type="InterPro" id="IPR046439">
    <property type="entry name" value="ZF_RZ_dom"/>
</dbReference>
<evidence type="ECO:0000256" key="6">
    <source>
        <dbReference type="ARBA" id="ARBA00022833"/>
    </source>
</evidence>
<evidence type="ECO:0000256" key="7">
    <source>
        <dbReference type="ARBA" id="ARBA00022859"/>
    </source>
</evidence>
<dbReference type="GO" id="GO:0008270">
    <property type="term" value="F:zinc ion binding"/>
    <property type="evidence" value="ECO:0007669"/>
    <property type="project" value="UniProtKB-KW"/>
</dbReference>
<dbReference type="FunFam" id="3.40.50.300:FF:001660">
    <property type="entry name" value="NF-X1 finger and helicase protein, putative"/>
    <property type="match status" value="1"/>
</dbReference>
<evidence type="ECO:0000256" key="5">
    <source>
        <dbReference type="ARBA" id="ARBA00022806"/>
    </source>
</evidence>
<dbReference type="CDD" id="cd17936">
    <property type="entry name" value="EEXXEc_NFX1"/>
    <property type="match status" value="1"/>
</dbReference>
<feature type="domain" description="C3H1-type" evidence="10">
    <location>
        <begin position="10"/>
        <end position="38"/>
    </location>
</feature>
<dbReference type="InterPro" id="IPR027417">
    <property type="entry name" value="P-loop_NTPase"/>
</dbReference>
<evidence type="ECO:0000256" key="8">
    <source>
        <dbReference type="PROSITE-ProRule" id="PRU00723"/>
    </source>
</evidence>
<dbReference type="OrthoDB" id="2423195at2759"/>
<feature type="compositionally biased region" description="Basic and acidic residues" evidence="9">
    <location>
        <begin position="464"/>
        <end position="479"/>
    </location>
</feature>
<comment type="caution">
    <text evidence="12">The sequence shown here is derived from an EMBL/GenBank/DDBJ whole genome shotgun (WGS) entry which is preliminary data.</text>
</comment>
<dbReference type="GO" id="GO:0002376">
    <property type="term" value="P:immune system process"/>
    <property type="evidence" value="ECO:0007669"/>
    <property type="project" value="UniProtKB-KW"/>
</dbReference>
<reference evidence="12 13" key="1">
    <citation type="journal article" date="2020" name="Genome Biol. Evol.">
        <title>A new high-quality draft genome assembly of the Chinese cordyceps Ophiocordyceps sinensis.</title>
        <authorList>
            <person name="Shu R."/>
            <person name="Zhang J."/>
            <person name="Meng Q."/>
            <person name="Zhang H."/>
            <person name="Zhou G."/>
            <person name="Li M."/>
            <person name="Wu P."/>
            <person name="Zhao Y."/>
            <person name="Chen C."/>
            <person name="Qin Q."/>
        </authorList>
    </citation>
    <scope>NUCLEOTIDE SEQUENCE [LARGE SCALE GENOMIC DNA]</scope>
    <source>
        <strain evidence="12 13">IOZ07</strain>
    </source>
</reference>
<keyword evidence="6 8" id="KW-0862">Zinc</keyword>
<dbReference type="PANTHER" id="PTHR10887:SF445">
    <property type="entry name" value="NFX1-TYPE ZINC FINGER-CONTAINING PROTEIN 1"/>
    <property type="match status" value="1"/>
</dbReference>
<dbReference type="InterPro" id="IPR036855">
    <property type="entry name" value="Znf_CCCH_sf"/>
</dbReference>
<feature type="domain" description="RZ-type" evidence="11">
    <location>
        <begin position="1873"/>
        <end position="1952"/>
    </location>
</feature>
<dbReference type="Pfam" id="PF13087">
    <property type="entry name" value="AAA_12"/>
    <property type="match status" value="1"/>
</dbReference>
<dbReference type="SUPFAM" id="SSF90229">
    <property type="entry name" value="CCCH zinc finger"/>
    <property type="match status" value="1"/>
</dbReference>
<feature type="compositionally biased region" description="Low complexity" evidence="9">
    <location>
        <begin position="480"/>
        <end position="491"/>
    </location>
</feature>
<evidence type="ECO:0000313" key="12">
    <source>
        <dbReference type="EMBL" id="KAF4513135.1"/>
    </source>
</evidence>
<comment type="subcellular location">
    <subcellularLocation>
        <location evidence="1">Cytoplasm</location>
    </subcellularLocation>
</comment>
<dbReference type="Pfam" id="PF13086">
    <property type="entry name" value="AAA_11"/>
    <property type="match status" value="1"/>
</dbReference>
<keyword evidence="5" id="KW-0067">ATP-binding</keyword>
<keyword evidence="5" id="KW-0347">Helicase</keyword>
<feature type="compositionally biased region" description="Basic and acidic residues" evidence="9">
    <location>
        <begin position="29"/>
        <end position="38"/>
    </location>
</feature>
<sequence>MASNRPPGSNQPAKPCFFFQKHGKCRFGDGCRYSHERPGNSPPDGPSAAKKPQPAQNGKFHQWKRILDQGSETHRPSPPVVSQFFQLGRDLVDGDVGQAQEVIKRLASNDGLLFIKDVSDRHIVAATAVPGISLWTSEIMPLFQLVTHPRVVESAVLEQEVATLFNYLLGVGGVRMARLFTYVGRLIQSWPAGTPEVSRMAAVELSLTVLSKILDCNTTNIVNEAFSDLVSLFSKCLQGDTPQPEDEFSRLQASKYLDYMRRRLEVGSGITEWQALPQAQAHREQFVLRRDFPGNLSAQGRRHDNDHAEIDKIRILPTYQEIMSMRGEYLPTTDCSQWHIQGIKGRLDREFRLVREDTVGQLRDAVRQAFEHLRAPGRVGKPRDGVRTYTYNDALAVDATFDSFYGLELVVRCSQPAPAQKLELQMRKDWWMQSKRLQSGALVCAINAFGSVLFGVVSGSTMRTKEDVKDRRNKSKDSDQAQSAAEASSKDLTLSEDPDHLYIKLQLIDAGPQEVGRAMGWYRGQGAKSPMSRCLVEFPGVLLASFKHTLEGLQQMYRKPDLPFSNLLAPSNDGPAEMDVQPPMYARKAGFLFDLSCLGHGNAEFTLSALHPLDPEELASRSTLDPTQSAALISTLQREFSLIQGPPGTGKSYTGEKIIKVLLANKERARLGPILCVCYTNHALDQLLEHLLDGGVENVIRIGSRSKSERLEGLKLRTVAEKMIRTWQERHGLYELSSSIKDTVNVMRRLFRELSNTDSWRAIKSFLSTEHPAQHDELFGKVQEGWELVTHEPERIIDRWLMGGSHDGRQPSDLELVKRTRLMSMSHAERRAIHSDWLKRIRGPIIAQISKSHQQYTKNAEMQARVRSDVDLRCLQQAAVIGVTTTGLAQKLDLLRRLRCKVMLCEEAGEVLEAHVLTALLPSLEHVILIGDHLQLRPQIQNYDLQSTNPRGLQYSLDTSLFERLVQPTHPSDPRIAFSVLETQRRMHPDISELVRSTLYPRLKDAEAVAKYPKVTGMRDRLFWLHHEELEAAAASQDPINKSHVNKFEVEMTTALVSHLVRQGEYSQGDIAVITPYLGQLQSLRRRMESMFEICLNERDAEELETLEAENSSAQPPPRSLVKKSTLLKAVRVATVDNFQGEEAKVIVISLVRSNPQERCGFLSTSNRINVLLSRAQHGMYIIGNSNTCKNVPMWADVIKRLQATSCLGKSLELQCPRHPDARLPVSCPDDFLRHSPESGCILPCDKRLYCGHSCLGRCHSNVLHNAVKCLEKCPRPKKGCEHPCPLPCGETCQDKCHFRLDNIDLALPCGHRLSSALCWQAQDPSSIRCLEKVTRTVPGCEHKVRVPCHADVNDALFRCNAACGNHRSCGHECKSHCFLCNTRKGGKITEQNHGICKVACGRKYTNCPHGCSEPCHGEISCPPCGKPCEVRCSHSKCGKPCHEPCAPCAEESCQSRCPHTQCTMPCAAPCDWVPCSRRCEEFMDCGHQCPSLCGEPCPGPKYCQKCASPEVKSTCVDFIEMKEYQEIDLDDEPCIFPDCGHFLTVSSMDGQMDMQAHYDTDANGLPTKIKGLSKPFSMTGIGIKVCPNCRGSLRNISRYGRIVRRGMLDEATKKFITWSNGRSLSLAESLALEHERLENTPFSKATSSTAHKAQLVVGRRPLLSFLKKLVGNGRYDGIIKLWFKINSYAKEVRKEEQPFHRVADLVWHANRQHRTGQEFMYEESVIQVGGSIVAARLLLKCDIILLSDFLEQRKNGPATPGAIELDLSLHREDCKGLIKLALAALRPKEAVQGHVFAAQFCGLSIALEWRPRANATETTTDNDSNSESLREEGLNHVAEARALMGEYQTTAVFKDEVDAAEAMLNDGVYRPVTAEEMRAVHQAMAREFSGTGHWYYCVNNHPFTIGECGMAMQLARCPECGAAIGGQNHRNVEGVRQAVDIEQLATDVGRMGV</sequence>
<evidence type="ECO:0000259" key="11">
    <source>
        <dbReference type="PROSITE" id="PS51981"/>
    </source>
</evidence>
<dbReference type="GO" id="GO:0005737">
    <property type="term" value="C:cytoplasm"/>
    <property type="evidence" value="ECO:0007669"/>
    <property type="project" value="UniProtKB-SubCell"/>
</dbReference>
<keyword evidence="7" id="KW-0391">Immunity</keyword>
<dbReference type="GO" id="GO:0031380">
    <property type="term" value="C:nuclear RNA-directed RNA polymerase complex"/>
    <property type="evidence" value="ECO:0007669"/>
    <property type="project" value="TreeGrafter"/>
</dbReference>
<accession>A0A8H4PZE4</accession>
<feature type="region of interest" description="Disordered" evidence="9">
    <location>
        <begin position="29"/>
        <end position="59"/>
    </location>
</feature>
<gene>
    <name evidence="12" type="ORF">G6O67_000446</name>
</gene>
<evidence type="ECO:0000256" key="3">
    <source>
        <dbReference type="ARBA" id="ARBA00022723"/>
    </source>
</evidence>
<dbReference type="GO" id="GO:0004386">
    <property type="term" value="F:helicase activity"/>
    <property type="evidence" value="ECO:0007669"/>
    <property type="project" value="InterPro"/>
</dbReference>
<evidence type="ECO:0000256" key="2">
    <source>
        <dbReference type="ARBA" id="ARBA00022490"/>
    </source>
</evidence>
<dbReference type="Pfam" id="PF20173">
    <property type="entry name" value="ZnF_RZ-type"/>
    <property type="match status" value="1"/>
</dbReference>
<dbReference type="InterPro" id="IPR041677">
    <property type="entry name" value="DNA2/NAM7_AAA_11"/>
</dbReference>
<keyword evidence="13" id="KW-1185">Reference proteome</keyword>
<evidence type="ECO:0000259" key="10">
    <source>
        <dbReference type="PROSITE" id="PS50103"/>
    </source>
</evidence>
<proteinExistence type="predicted"/>
<feature type="region of interest" description="Disordered" evidence="9">
    <location>
        <begin position="464"/>
        <end position="492"/>
    </location>
</feature>
<evidence type="ECO:0000313" key="13">
    <source>
        <dbReference type="Proteomes" id="UP000557566"/>
    </source>
</evidence>
<dbReference type="SMART" id="SM00356">
    <property type="entry name" value="ZnF_C3H1"/>
    <property type="match status" value="1"/>
</dbReference>
<keyword evidence="5" id="KW-0378">Hydrolase</keyword>
<dbReference type="InterPro" id="IPR041679">
    <property type="entry name" value="DNA2/NAM7-like_C"/>
</dbReference>
<feature type="zinc finger region" description="C3H1-type" evidence="8">
    <location>
        <begin position="10"/>
        <end position="38"/>
    </location>
</feature>
<dbReference type="CDD" id="cd06008">
    <property type="entry name" value="NF-X1-zinc-finger"/>
    <property type="match status" value="1"/>
</dbReference>